<protein>
    <recommendedName>
        <fullName evidence="3">ASCH domain-containing protein</fullName>
    </recommendedName>
</protein>
<name>A0A640VN33_9RHOB</name>
<dbReference type="EMBL" id="BLIV01000002">
    <property type="protein sequence ID" value="GFE49147.1"/>
    <property type="molecule type" value="Genomic_DNA"/>
</dbReference>
<keyword evidence="2" id="KW-1185">Reference proteome</keyword>
<sequence length="172" mass="18860">MDDLPRLALSVRQPSAWAILHGGKIIENRSLGAIRAGRMTPGPICIHAATGMKEDEYRYLHWRFAQHGTNCPRPEALIRGAIIGTVDVVEIVTESDSPWFGGEAGLLLENPNPIDPIPAIGALGYFEWARGGKIAPPKPWMTRFGRGAENVTSDLFPDAPPTYKIPPKKPWS</sequence>
<organism evidence="1 2">
    <name type="scientific">Roseobacter cerasinus</name>
    <dbReference type="NCBI Taxonomy" id="2602289"/>
    <lineage>
        <taxon>Bacteria</taxon>
        <taxon>Pseudomonadati</taxon>
        <taxon>Pseudomonadota</taxon>
        <taxon>Alphaproteobacteria</taxon>
        <taxon>Rhodobacterales</taxon>
        <taxon>Roseobacteraceae</taxon>
        <taxon>Roseobacter</taxon>
    </lineage>
</organism>
<dbReference type="RefSeq" id="WP_202981892.1">
    <property type="nucleotide sequence ID" value="NZ_BLIV01000002.1"/>
</dbReference>
<comment type="caution">
    <text evidence="1">The sequence shown here is derived from an EMBL/GenBank/DDBJ whole genome shotgun (WGS) entry which is preliminary data.</text>
</comment>
<accession>A0A640VN33</accession>
<evidence type="ECO:0000313" key="2">
    <source>
        <dbReference type="Proteomes" id="UP000436522"/>
    </source>
</evidence>
<proteinExistence type="predicted"/>
<dbReference type="Proteomes" id="UP000436522">
    <property type="component" value="Unassembled WGS sequence"/>
</dbReference>
<gene>
    <name evidence="1" type="ORF">So717_09000</name>
</gene>
<dbReference type="AlphaFoldDB" id="A0A640VN33"/>
<dbReference type="Gene3D" id="2.30.130.30">
    <property type="entry name" value="Hypothetical protein"/>
    <property type="match status" value="1"/>
</dbReference>
<evidence type="ECO:0008006" key="3">
    <source>
        <dbReference type="Google" id="ProtNLM"/>
    </source>
</evidence>
<dbReference type="SUPFAM" id="SSF88697">
    <property type="entry name" value="PUA domain-like"/>
    <property type="match status" value="1"/>
</dbReference>
<evidence type="ECO:0000313" key="1">
    <source>
        <dbReference type="EMBL" id="GFE49147.1"/>
    </source>
</evidence>
<reference evidence="1 2" key="1">
    <citation type="submission" date="2019-12" db="EMBL/GenBank/DDBJ databases">
        <title>Roseobacter cerasinus sp. nov., isolated from seawater around aquaculture.</title>
        <authorList>
            <person name="Muramatsu S."/>
            <person name="Takabe Y."/>
            <person name="Mori K."/>
            <person name="Takaichi S."/>
            <person name="Hanada S."/>
        </authorList>
    </citation>
    <scope>NUCLEOTIDE SEQUENCE [LARGE SCALE GENOMIC DNA]</scope>
    <source>
        <strain evidence="1 2">AI77</strain>
    </source>
</reference>
<dbReference type="InterPro" id="IPR015947">
    <property type="entry name" value="PUA-like_sf"/>
</dbReference>